<evidence type="ECO:0000313" key="8">
    <source>
        <dbReference type="EMBL" id="OXA64607.1"/>
    </source>
</evidence>
<evidence type="ECO:0000256" key="5">
    <source>
        <dbReference type="RuleBase" id="RU003971"/>
    </source>
</evidence>
<keyword evidence="9" id="KW-1185">Reference proteome</keyword>
<sequence>MNYPHKTEEEDRIRCGSEVDVELLTELFKKLEYEIYTNCCITDIQDNKTLEKHISGYKKNLVSSKAHSAIIIFMGHGHNHEIELTGKNPSSGGSNYANIYHDIVQPFSNKSFPKFEKKPKVFIFESCQNFAISDYSACLKMQNDIPSDILICLPALPGFSAYRNKTQGSLFMHYLVKIMMNHAHNMHMVELMGKIQKHIADEILKSKSQAVSISHWASFLFSKFYLLPQKNNDLPKLVGQDEGIEDMDET</sequence>
<comment type="caution">
    <text evidence="8">The sequence shown here is derived from an EMBL/GenBank/DDBJ whole genome shotgun (WGS) entry which is preliminary data.</text>
</comment>
<name>A0A226F573_FOLCA</name>
<comment type="similarity">
    <text evidence="1 5">Belongs to the peptidase C14A family.</text>
</comment>
<feature type="domain" description="Caspase family p10" evidence="6">
    <location>
        <begin position="139"/>
        <end position="228"/>
    </location>
</feature>
<dbReference type="Pfam" id="PF00656">
    <property type="entry name" value="Peptidase_C14"/>
    <property type="match status" value="1"/>
</dbReference>
<accession>A0A226F573</accession>
<keyword evidence="4" id="KW-0378">Hydrolase</keyword>
<dbReference type="Proteomes" id="UP000198287">
    <property type="component" value="Unassembled WGS sequence"/>
</dbReference>
<dbReference type="SUPFAM" id="SSF52129">
    <property type="entry name" value="Caspase-like"/>
    <property type="match status" value="1"/>
</dbReference>
<evidence type="ECO:0000313" key="9">
    <source>
        <dbReference type="Proteomes" id="UP000198287"/>
    </source>
</evidence>
<dbReference type="PROSITE" id="PS50208">
    <property type="entry name" value="CASPASE_P20"/>
    <property type="match status" value="1"/>
</dbReference>
<dbReference type="STRING" id="158441.A0A226F573"/>
<dbReference type="GO" id="GO:0006915">
    <property type="term" value="P:apoptotic process"/>
    <property type="evidence" value="ECO:0007669"/>
    <property type="project" value="UniProtKB-KW"/>
</dbReference>
<dbReference type="PANTHER" id="PTHR47901:SF8">
    <property type="entry name" value="CASPASE-3"/>
    <property type="match status" value="1"/>
</dbReference>
<dbReference type="PRINTS" id="PR00376">
    <property type="entry name" value="IL1BCENZYME"/>
</dbReference>
<dbReference type="InterPro" id="IPR001309">
    <property type="entry name" value="Pept_C14_p20"/>
</dbReference>
<dbReference type="GO" id="GO:0004197">
    <property type="term" value="F:cysteine-type endopeptidase activity"/>
    <property type="evidence" value="ECO:0007669"/>
    <property type="project" value="InterPro"/>
</dbReference>
<dbReference type="InterPro" id="IPR029030">
    <property type="entry name" value="Caspase-like_dom_sf"/>
</dbReference>
<reference evidence="8 9" key="1">
    <citation type="submission" date="2015-12" db="EMBL/GenBank/DDBJ databases">
        <title>The genome of Folsomia candida.</title>
        <authorList>
            <person name="Faddeeva A."/>
            <person name="Derks M.F."/>
            <person name="Anvar Y."/>
            <person name="Smit S."/>
            <person name="Van Straalen N."/>
            <person name="Roelofs D."/>
        </authorList>
    </citation>
    <scope>NUCLEOTIDE SEQUENCE [LARGE SCALE GENOMIC DNA]</scope>
    <source>
        <strain evidence="8 9">VU population</strain>
        <tissue evidence="8">Whole body</tissue>
    </source>
</reference>
<evidence type="ECO:0000259" key="6">
    <source>
        <dbReference type="PROSITE" id="PS50207"/>
    </source>
</evidence>
<dbReference type="OrthoDB" id="6097640at2759"/>
<dbReference type="Gene3D" id="3.40.50.1460">
    <property type="match status" value="1"/>
</dbReference>
<dbReference type="SMART" id="SM00115">
    <property type="entry name" value="CASc"/>
    <property type="match status" value="1"/>
</dbReference>
<evidence type="ECO:0000259" key="7">
    <source>
        <dbReference type="PROSITE" id="PS50208"/>
    </source>
</evidence>
<dbReference type="PANTHER" id="PTHR47901">
    <property type="entry name" value="CASPASE RECRUITMENT DOMAIN-CONTAINING PROTEIN 18"/>
    <property type="match status" value="1"/>
</dbReference>
<dbReference type="InterPro" id="IPR011600">
    <property type="entry name" value="Pept_C14_caspase"/>
</dbReference>
<dbReference type="InterPro" id="IPR015917">
    <property type="entry name" value="Pept_C14A"/>
</dbReference>
<dbReference type="PROSITE" id="PS50207">
    <property type="entry name" value="CASPASE_P10"/>
    <property type="match status" value="1"/>
</dbReference>
<evidence type="ECO:0000256" key="2">
    <source>
        <dbReference type="ARBA" id="ARBA00022670"/>
    </source>
</evidence>
<keyword evidence="3" id="KW-0053">Apoptosis</keyword>
<dbReference type="EMBL" id="LNIX01000001">
    <property type="protein sequence ID" value="OXA64607.1"/>
    <property type="molecule type" value="Genomic_DNA"/>
</dbReference>
<dbReference type="InterPro" id="IPR002138">
    <property type="entry name" value="Pept_C14_p10"/>
</dbReference>
<organism evidence="8 9">
    <name type="scientific">Folsomia candida</name>
    <name type="common">Springtail</name>
    <dbReference type="NCBI Taxonomy" id="158441"/>
    <lineage>
        <taxon>Eukaryota</taxon>
        <taxon>Metazoa</taxon>
        <taxon>Ecdysozoa</taxon>
        <taxon>Arthropoda</taxon>
        <taxon>Hexapoda</taxon>
        <taxon>Collembola</taxon>
        <taxon>Entomobryomorpha</taxon>
        <taxon>Isotomoidea</taxon>
        <taxon>Isotomidae</taxon>
        <taxon>Proisotominae</taxon>
        <taxon>Folsomia</taxon>
    </lineage>
</organism>
<evidence type="ECO:0000256" key="1">
    <source>
        <dbReference type="ARBA" id="ARBA00010134"/>
    </source>
</evidence>
<protein>
    <submittedName>
        <fullName evidence="8">Caspase-1-A</fullName>
    </submittedName>
</protein>
<dbReference type="InterPro" id="IPR002398">
    <property type="entry name" value="Pept_C14"/>
</dbReference>
<proteinExistence type="inferred from homology"/>
<gene>
    <name evidence="8" type="ORF">Fcan01_00626</name>
</gene>
<evidence type="ECO:0000256" key="3">
    <source>
        <dbReference type="ARBA" id="ARBA00022703"/>
    </source>
</evidence>
<dbReference type="GO" id="GO:0006508">
    <property type="term" value="P:proteolysis"/>
    <property type="evidence" value="ECO:0007669"/>
    <property type="project" value="UniProtKB-KW"/>
</dbReference>
<keyword evidence="2" id="KW-0645">Protease</keyword>
<evidence type="ECO:0000256" key="4">
    <source>
        <dbReference type="ARBA" id="ARBA00022801"/>
    </source>
</evidence>
<feature type="domain" description="Caspase family p20" evidence="7">
    <location>
        <begin position="14"/>
        <end position="131"/>
    </location>
</feature>
<dbReference type="AlphaFoldDB" id="A0A226F573"/>